<evidence type="ECO:0000313" key="4">
    <source>
        <dbReference type="EMBL" id="MQY28449.1"/>
    </source>
</evidence>
<gene>
    <name evidence="4" type="primary">cdhR_4</name>
    <name evidence="4" type="ORF">NRB56_40330</name>
</gene>
<keyword evidence="1" id="KW-0805">Transcription regulation</keyword>
<evidence type="ECO:0000256" key="1">
    <source>
        <dbReference type="ARBA" id="ARBA00023015"/>
    </source>
</evidence>
<dbReference type="OrthoDB" id="4350011at2"/>
<keyword evidence="5" id="KW-1185">Reference proteome</keyword>
<comment type="caution">
    <text evidence="4">The sequence shown here is derived from an EMBL/GenBank/DDBJ whole genome shotgun (WGS) entry which is preliminary data.</text>
</comment>
<name>A0A7K0DRS2_9NOCA</name>
<dbReference type="CDD" id="cd03137">
    <property type="entry name" value="GATase1_AraC_1"/>
    <property type="match status" value="1"/>
</dbReference>
<dbReference type="InterPro" id="IPR029062">
    <property type="entry name" value="Class_I_gatase-like"/>
</dbReference>
<dbReference type="Gene3D" id="3.40.50.880">
    <property type="match status" value="1"/>
</dbReference>
<dbReference type="Gene3D" id="1.10.10.60">
    <property type="entry name" value="Homeodomain-like"/>
    <property type="match status" value="1"/>
</dbReference>
<evidence type="ECO:0000256" key="2">
    <source>
        <dbReference type="ARBA" id="ARBA00023163"/>
    </source>
</evidence>
<dbReference type="Pfam" id="PF01965">
    <property type="entry name" value="DJ-1_PfpI"/>
    <property type="match status" value="1"/>
</dbReference>
<dbReference type="SMART" id="SM00342">
    <property type="entry name" value="HTH_ARAC"/>
    <property type="match status" value="1"/>
</dbReference>
<dbReference type="PROSITE" id="PS01124">
    <property type="entry name" value="HTH_ARAC_FAMILY_2"/>
    <property type="match status" value="1"/>
</dbReference>
<dbReference type="InterPro" id="IPR052158">
    <property type="entry name" value="INH-QAR"/>
</dbReference>
<feature type="domain" description="HTH araC/xylS-type" evidence="3">
    <location>
        <begin position="215"/>
        <end position="313"/>
    </location>
</feature>
<dbReference type="EMBL" id="WEGI01000008">
    <property type="protein sequence ID" value="MQY28449.1"/>
    <property type="molecule type" value="Genomic_DNA"/>
</dbReference>
<dbReference type="InterPro" id="IPR002818">
    <property type="entry name" value="DJ-1/PfpI"/>
</dbReference>
<dbReference type="AlphaFoldDB" id="A0A7K0DRS2"/>
<dbReference type="Pfam" id="PF12833">
    <property type="entry name" value="HTH_18"/>
    <property type="match status" value="1"/>
</dbReference>
<dbReference type="PANTHER" id="PTHR43130:SF3">
    <property type="entry name" value="HTH-TYPE TRANSCRIPTIONAL REGULATOR RV1931C"/>
    <property type="match status" value="1"/>
</dbReference>
<dbReference type="SUPFAM" id="SSF46689">
    <property type="entry name" value="Homeodomain-like"/>
    <property type="match status" value="2"/>
</dbReference>
<dbReference type="InterPro" id="IPR018060">
    <property type="entry name" value="HTH_AraC"/>
</dbReference>
<dbReference type="SUPFAM" id="SSF52317">
    <property type="entry name" value="Class I glutamine amidotransferase-like"/>
    <property type="match status" value="1"/>
</dbReference>
<dbReference type="Proteomes" id="UP000431401">
    <property type="component" value="Unassembled WGS sequence"/>
</dbReference>
<dbReference type="InterPro" id="IPR009057">
    <property type="entry name" value="Homeodomain-like_sf"/>
</dbReference>
<evidence type="ECO:0000313" key="5">
    <source>
        <dbReference type="Proteomes" id="UP000431401"/>
    </source>
</evidence>
<dbReference type="GO" id="GO:0043565">
    <property type="term" value="F:sequence-specific DNA binding"/>
    <property type="evidence" value="ECO:0007669"/>
    <property type="project" value="InterPro"/>
</dbReference>
<dbReference type="RefSeq" id="WP_153344371.1">
    <property type="nucleotide sequence ID" value="NZ_WEGI01000008.1"/>
</dbReference>
<protein>
    <submittedName>
        <fullName evidence="4">HTH-type transcriptional regulator CdhR</fullName>
    </submittedName>
</protein>
<organism evidence="4 5">
    <name type="scientific">Nocardia aurantia</name>
    <dbReference type="NCBI Taxonomy" id="2585199"/>
    <lineage>
        <taxon>Bacteria</taxon>
        <taxon>Bacillati</taxon>
        <taxon>Actinomycetota</taxon>
        <taxon>Actinomycetes</taxon>
        <taxon>Mycobacteriales</taxon>
        <taxon>Nocardiaceae</taxon>
        <taxon>Nocardia</taxon>
    </lineage>
</organism>
<sequence length="323" mass="34612">MGSAAHKISVVAVPPVTVFDLSVPETVFSAATVGGEPGYEVSFCTARPGIVPAHGKLPVVIENGLDSISEADTVIVTGTGARHDSDPQVLAALSAAAAAGKRIASICTGAFVLAQAGLLDDQPATTYWLYSQEMRERFPAVDLQPEVLFVDNGQILTSAGLAAGIDLCLHIVRHDYGSAVANAAARLTVVAPIRPGGQAQFIEYPLPPPTGITLAPTRVWATQHLDEPLTLRNLAAHAHVSERTLTRRFRAETGSSPLQWLLRQRIDRARELLETSDLPIEEVARRSGLGGAESLRQHLFRRIGLTPTAYRASFTRRRALPSR</sequence>
<accession>A0A7K0DRS2</accession>
<reference evidence="4 5" key="1">
    <citation type="submission" date="2019-10" db="EMBL/GenBank/DDBJ databases">
        <title>Nocardia macrotermitis sp. nov. and Nocardia aurantia sp. nov., isolated from the gut of fungus growing-termite Macrotermes natalensis.</title>
        <authorList>
            <person name="Benndorf R."/>
            <person name="Schwitalla J."/>
            <person name="Martin K."/>
            <person name="De Beer W."/>
            <person name="Kaster A.-K."/>
            <person name="Vollmers J."/>
            <person name="Poulsen M."/>
            <person name="Beemelmanns C."/>
        </authorList>
    </citation>
    <scope>NUCLEOTIDE SEQUENCE [LARGE SCALE GENOMIC DNA]</scope>
    <source>
        <strain evidence="4 5">RB56</strain>
    </source>
</reference>
<dbReference type="GO" id="GO:0003700">
    <property type="term" value="F:DNA-binding transcription factor activity"/>
    <property type="evidence" value="ECO:0007669"/>
    <property type="project" value="InterPro"/>
</dbReference>
<keyword evidence="2" id="KW-0804">Transcription</keyword>
<proteinExistence type="predicted"/>
<dbReference type="PANTHER" id="PTHR43130">
    <property type="entry name" value="ARAC-FAMILY TRANSCRIPTIONAL REGULATOR"/>
    <property type="match status" value="1"/>
</dbReference>
<evidence type="ECO:0000259" key="3">
    <source>
        <dbReference type="PROSITE" id="PS01124"/>
    </source>
</evidence>